<reference evidence="2" key="1">
    <citation type="submission" date="2014-05" db="EMBL/GenBank/DDBJ databases">
        <title>The transcriptome of the halophilic microalga Tetraselmis sp. GSL018 isolated from the Great Salt Lake, Utah.</title>
        <authorList>
            <person name="Jinkerson R.E."/>
            <person name="D'Adamo S."/>
            <person name="Posewitz M.C."/>
        </authorList>
    </citation>
    <scope>NUCLEOTIDE SEQUENCE</scope>
    <source>
        <strain evidence="2">GSL018</strain>
    </source>
</reference>
<evidence type="ECO:0000313" key="2">
    <source>
        <dbReference type="EMBL" id="JAC84102.1"/>
    </source>
</evidence>
<dbReference type="GO" id="GO:0003712">
    <property type="term" value="F:transcription coregulator activity"/>
    <property type="evidence" value="ECO:0007669"/>
    <property type="project" value="TreeGrafter"/>
</dbReference>
<dbReference type="GO" id="GO:0006457">
    <property type="term" value="P:protein folding"/>
    <property type="evidence" value="ECO:0007669"/>
    <property type="project" value="UniProtKB-ARBA"/>
</dbReference>
<dbReference type="CDD" id="cd23158">
    <property type="entry name" value="Prefoldin_UXT"/>
    <property type="match status" value="1"/>
</dbReference>
<dbReference type="EMBL" id="GBEZ01000813">
    <property type="protein sequence ID" value="JAC84102.1"/>
    <property type="molecule type" value="Transcribed_RNA"/>
</dbReference>
<dbReference type="GO" id="GO:0016592">
    <property type="term" value="C:mediator complex"/>
    <property type="evidence" value="ECO:0007669"/>
    <property type="project" value="TreeGrafter"/>
</dbReference>
<dbReference type="InterPro" id="IPR009053">
    <property type="entry name" value="Prefoldin"/>
</dbReference>
<sequence length="133" mass="15034">RFLDERLYPHLKKVEQKKAEAQSVLQQYKDLERNISTIRQDGRTSLETLVDLGDESGIYCRAEVPDATRVYINIGLGFHAEYTLEEAAKPIELMKAHHQAKVDGLTWDVAAVKADIKFVAEGIRELLQLPADA</sequence>
<proteinExistence type="predicted"/>
<gene>
    <name evidence="2" type="ORF">TSPGSL018_1775</name>
</gene>
<organism evidence="2">
    <name type="scientific">Tetraselmis sp. GSL018</name>
    <dbReference type="NCBI Taxonomy" id="582737"/>
    <lineage>
        <taxon>Eukaryota</taxon>
        <taxon>Viridiplantae</taxon>
        <taxon>Chlorophyta</taxon>
        <taxon>core chlorophytes</taxon>
        <taxon>Chlorodendrophyceae</taxon>
        <taxon>Chlorodendrales</taxon>
        <taxon>Chlorodendraceae</taxon>
        <taxon>Tetraselmis</taxon>
    </lineage>
</organism>
<dbReference type="GO" id="GO:0045944">
    <property type="term" value="P:positive regulation of transcription by RNA polymerase II"/>
    <property type="evidence" value="ECO:0007669"/>
    <property type="project" value="TreeGrafter"/>
</dbReference>
<evidence type="ECO:0000256" key="1">
    <source>
        <dbReference type="SAM" id="Coils"/>
    </source>
</evidence>
<dbReference type="PANTHER" id="PTHR13345:SF9">
    <property type="entry name" value="PROTEIN UXT"/>
    <property type="match status" value="1"/>
</dbReference>
<dbReference type="PANTHER" id="PTHR13345">
    <property type="entry name" value="MEDIATOR OF RNA POLYMERASE II TRANSCRIPTION SUBUNIT 10"/>
    <property type="match status" value="1"/>
</dbReference>
<name>A0A061SG15_9CHLO</name>
<dbReference type="Gene3D" id="1.10.287.370">
    <property type="match status" value="1"/>
</dbReference>
<keyword evidence="1" id="KW-0175">Coiled coil</keyword>
<dbReference type="GO" id="GO:0009409">
    <property type="term" value="P:response to cold"/>
    <property type="evidence" value="ECO:0007669"/>
    <property type="project" value="UniProtKB-ARBA"/>
</dbReference>
<accession>A0A061SG15</accession>
<feature type="coiled-coil region" evidence="1">
    <location>
        <begin position="11"/>
        <end position="41"/>
    </location>
</feature>
<protein>
    <submittedName>
        <fullName evidence="2">Protein uxt</fullName>
    </submittedName>
</protein>
<dbReference type="Pfam" id="PF02996">
    <property type="entry name" value="Prefoldin"/>
    <property type="match status" value="1"/>
</dbReference>
<feature type="non-terminal residue" evidence="2">
    <location>
        <position position="1"/>
    </location>
</feature>
<dbReference type="InterPro" id="IPR004127">
    <property type="entry name" value="Prefoldin_subunit_alpha"/>
</dbReference>
<dbReference type="AlphaFoldDB" id="A0A061SG15"/>
<dbReference type="SUPFAM" id="SSF46579">
    <property type="entry name" value="Prefoldin"/>
    <property type="match status" value="1"/>
</dbReference>